<evidence type="ECO:0000256" key="1">
    <source>
        <dbReference type="SAM" id="MobiDB-lite"/>
    </source>
</evidence>
<evidence type="ECO:0000313" key="2">
    <source>
        <dbReference type="EMBL" id="MDQ0578357.1"/>
    </source>
</evidence>
<evidence type="ECO:0000313" key="3">
    <source>
        <dbReference type="Proteomes" id="UP001230654"/>
    </source>
</evidence>
<proteinExistence type="predicted"/>
<feature type="region of interest" description="Disordered" evidence="1">
    <location>
        <begin position="68"/>
        <end position="92"/>
    </location>
</feature>
<keyword evidence="3" id="KW-1185">Reference proteome</keyword>
<accession>A0ABU0NGW3</accession>
<reference evidence="2 3" key="1">
    <citation type="submission" date="2023-07" db="EMBL/GenBank/DDBJ databases">
        <title>Comparative genomics of wheat-associated soil bacteria to identify genetic determinants of phenazine resistance.</title>
        <authorList>
            <person name="Mouncey N."/>
        </authorList>
    </citation>
    <scope>NUCLEOTIDE SEQUENCE [LARGE SCALE GENOMIC DNA]</scope>
    <source>
        <strain evidence="2 3">B2I6</strain>
    </source>
</reference>
<sequence>MLPEDPVQEPQAPFVSGKGGWWVLDSDAVVLRLLPSATPVPHLSDAWAWQGYSGRLIGPDMRMRSRAPVGQADWEAQGAGSRPGARSQRLPS</sequence>
<name>A0ABU0NGW3_STRRH</name>
<dbReference type="Proteomes" id="UP001230654">
    <property type="component" value="Unassembled WGS sequence"/>
</dbReference>
<comment type="caution">
    <text evidence="2">The sequence shown here is derived from an EMBL/GenBank/DDBJ whole genome shotgun (WGS) entry which is preliminary data.</text>
</comment>
<dbReference type="EMBL" id="JAUSWV010000002">
    <property type="protein sequence ID" value="MDQ0578357.1"/>
    <property type="molecule type" value="Genomic_DNA"/>
</dbReference>
<gene>
    <name evidence="2" type="ORF">QF030_000535</name>
</gene>
<protein>
    <submittedName>
        <fullName evidence="2">Uncharacterized protein</fullName>
    </submittedName>
</protein>
<organism evidence="2 3">
    <name type="scientific">Streptomyces rishiriensis</name>
    <dbReference type="NCBI Taxonomy" id="68264"/>
    <lineage>
        <taxon>Bacteria</taxon>
        <taxon>Bacillati</taxon>
        <taxon>Actinomycetota</taxon>
        <taxon>Actinomycetes</taxon>
        <taxon>Kitasatosporales</taxon>
        <taxon>Streptomycetaceae</taxon>
        <taxon>Streptomyces</taxon>
    </lineage>
</organism>